<keyword evidence="4" id="KW-1185">Reference proteome</keyword>
<evidence type="ECO:0000259" key="2">
    <source>
        <dbReference type="PROSITE" id="PS50119"/>
    </source>
</evidence>
<dbReference type="SUPFAM" id="SSF57845">
    <property type="entry name" value="B-box zinc-binding domain"/>
    <property type="match status" value="1"/>
</dbReference>
<dbReference type="Proteomes" id="UP000039865">
    <property type="component" value="Unassembled WGS sequence"/>
</dbReference>
<dbReference type="Gene3D" id="3.30.160.60">
    <property type="entry name" value="Classic Zinc Finger"/>
    <property type="match status" value="1"/>
</dbReference>
<evidence type="ECO:0000313" key="4">
    <source>
        <dbReference type="Proteomes" id="UP000039865"/>
    </source>
</evidence>
<dbReference type="InterPro" id="IPR006571">
    <property type="entry name" value="TLDc_dom"/>
</dbReference>
<accession>A0A078A1V9</accession>
<dbReference type="GO" id="GO:0008270">
    <property type="term" value="F:zinc ion binding"/>
    <property type="evidence" value="ECO:0007669"/>
    <property type="project" value="UniProtKB-KW"/>
</dbReference>
<feature type="domain" description="B box-type" evidence="2">
    <location>
        <begin position="56"/>
        <end position="84"/>
    </location>
</feature>
<proteinExistence type="predicted"/>
<dbReference type="AlphaFoldDB" id="A0A078A1V9"/>
<reference evidence="3 4" key="1">
    <citation type="submission" date="2014-06" db="EMBL/GenBank/DDBJ databases">
        <authorList>
            <person name="Swart Estienne"/>
        </authorList>
    </citation>
    <scope>NUCLEOTIDE SEQUENCE [LARGE SCALE GENOMIC DNA]</scope>
    <source>
        <strain evidence="3 4">130c</strain>
    </source>
</reference>
<dbReference type="EMBL" id="CCKQ01004304">
    <property type="protein sequence ID" value="CDW75453.1"/>
    <property type="molecule type" value="Genomic_DNA"/>
</dbReference>
<keyword evidence="1" id="KW-0863">Zinc-finger</keyword>
<dbReference type="InParanoid" id="A0A078A1V9"/>
<gene>
    <name evidence="3" type="primary">Contig19805.g21003</name>
    <name evidence="3" type="ORF">STYLEM_4443</name>
</gene>
<evidence type="ECO:0000313" key="3">
    <source>
        <dbReference type="EMBL" id="CDW75453.1"/>
    </source>
</evidence>
<dbReference type="InterPro" id="IPR000315">
    <property type="entry name" value="Znf_B-box"/>
</dbReference>
<dbReference type="Pfam" id="PF07534">
    <property type="entry name" value="TLD"/>
    <property type="match status" value="1"/>
</dbReference>
<keyword evidence="1" id="KW-0862">Zinc</keyword>
<evidence type="ECO:0000256" key="1">
    <source>
        <dbReference type="PROSITE-ProRule" id="PRU00024"/>
    </source>
</evidence>
<protein>
    <submittedName>
        <fullName evidence="3">Tldc domain-containing protein</fullName>
    </submittedName>
</protein>
<sequence length="263" mass="30409">MILSCGHTICNQCIEFQISNEGTFKRCLQDDSCMLDEDSKITPVKDLINNLDKISNVNITCDKHPQKLIKTYCKKTNQLLCSTCLLTCPCNNANPEKSKVDLSFFDCIKQQNNQSLQKENILSLQNFKILQIIKPVEQIIQQKQQQTTQQDEKQIQETLQKLQDQYRPKYIEFRRLVDYHLESLKQQETKDKPKLLPLIVKQCKLLFKATNDGFLAANFHQKCDNQGPTISFILSENGQVFGCQHTIKLECILCSSLLDICQW</sequence>
<keyword evidence="1" id="KW-0479">Metal-binding</keyword>
<organism evidence="3 4">
    <name type="scientific">Stylonychia lemnae</name>
    <name type="common">Ciliate</name>
    <dbReference type="NCBI Taxonomy" id="5949"/>
    <lineage>
        <taxon>Eukaryota</taxon>
        <taxon>Sar</taxon>
        <taxon>Alveolata</taxon>
        <taxon>Ciliophora</taxon>
        <taxon>Intramacronucleata</taxon>
        <taxon>Spirotrichea</taxon>
        <taxon>Stichotrichia</taxon>
        <taxon>Sporadotrichida</taxon>
        <taxon>Oxytrichidae</taxon>
        <taxon>Stylonychinae</taxon>
        <taxon>Stylonychia</taxon>
    </lineage>
</organism>
<dbReference type="OrthoDB" id="10001977at2759"/>
<dbReference type="PROSITE" id="PS50119">
    <property type="entry name" value="ZF_BBOX"/>
    <property type="match status" value="1"/>
</dbReference>
<name>A0A078A1V9_STYLE</name>